<comment type="similarity">
    <text evidence="1">Belongs to the UDP-glycosyltransferase family.</text>
</comment>
<dbReference type="OrthoDB" id="5835829at2759"/>
<accession>A0A0C2DAB7</accession>
<evidence type="ECO:0000313" key="8">
    <source>
        <dbReference type="Proteomes" id="UP000054047"/>
    </source>
</evidence>
<keyword evidence="3" id="KW-0328">Glycosyltransferase</keyword>
<reference evidence="7 8" key="1">
    <citation type="submission" date="2013-12" db="EMBL/GenBank/DDBJ databases">
        <title>Draft genome of the parsitic nematode Ancylostoma duodenale.</title>
        <authorList>
            <person name="Mitreva M."/>
        </authorList>
    </citation>
    <scope>NUCLEOTIDE SEQUENCE [LARGE SCALE GENOMIC DNA]</scope>
    <source>
        <strain evidence="7 8">Zhejiang</strain>
    </source>
</reference>
<keyword evidence="4" id="KW-0808">Transferase</keyword>
<dbReference type="InterPro" id="IPR002213">
    <property type="entry name" value="UDP_glucos_trans"/>
</dbReference>
<dbReference type="PANTHER" id="PTHR48043">
    <property type="entry name" value="EG:EG0003.4 PROTEIN-RELATED"/>
    <property type="match status" value="1"/>
</dbReference>
<dbReference type="InterPro" id="IPR050271">
    <property type="entry name" value="UDP-glycosyltransferase"/>
</dbReference>
<keyword evidence="8" id="KW-1185">Reference proteome</keyword>
<gene>
    <name evidence="7" type="ORF">ANCDUO_10500</name>
</gene>
<organism evidence="7 8">
    <name type="scientific">Ancylostoma duodenale</name>
    <dbReference type="NCBI Taxonomy" id="51022"/>
    <lineage>
        <taxon>Eukaryota</taxon>
        <taxon>Metazoa</taxon>
        <taxon>Ecdysozoa</taxon>
        <taxon>Nematoda</taxon>
        <taxon>Chromadorea</taxon>
        <taxon>Rhabditida</taxon>
        <taxon>Rhabditina</taxon>
        <taxon>Rhabditomorpha</taxon>
        <taxon>Strongyloidea</taxon>
        <taxon>Ancylostomatidae</taxon>
        <taxon>Ancylostomatinae</taxon>
        <taxon>Ancylostoma</taxon>
    </lineage>
</organism>
<dbReference type="PANTHER" id="PTHR48043:SF154">
    <property type="entry name" value="GLUCURONOSYLTRANSFERASE"/>
    <property type="match status" value="1"/>
</dbReference>
<evidence type="ECO:0000256" key="2">
    <source>
        <dbReference type="ARBA" id="ARBA00012544"/>
    </source>
</evidence>
<evidence type="ECO:0000256" key="3">
    <source>
        <dbReference type="ARBA" id="ARBA00022676"/>
    </source>
</evidence>
<comment type="catalytic activity">
    <reaction evidence="6">
        <text>glucuronate acceptor + UDP-alpha-D-glucuronate = acceptor beta-D-glucuronoside + UDP + H(+)</text>
        <dbReference type="Rhea" id="RHEA:21032"/>
        <dbReference type="ChEBI" id="CHEBI:15378"/>
        <dbReference type="ChEBI" id="CHEBI:58052"/>
        <dbReference type="ChEBI" id="CHEBI:58223"/>
        <dbReference type="ChEBI" id="CHEBI:132367"/>
        <dbReference type="ChEBI" id="CHEBI:132368"/>
        <dbReference type="EC" id="2.4.1.17"/>
    </reaction>
</comment>
<dbReference type="AlphaFoldDB" id="A0A0C2DAB7"/>
<proteinExistence type="inferred from homology"/>
<dbReference type="EMBL" id="KN732156">
    <property type="protein sequence ID" value="KIH59272.1"/>
    <property type="molecule type" value="Genomic_DNA"/>
</dbReference>
<evidence type="ECO:0000256" key="4">
    <source>
        <dbReference type="ARBA" id="ARBA00022679"/>
    </source>
</evidence>
<dbReference type="Pfam" id="PF00201">
    <property type="entry name" value="UDPGT"/>
    <property type="match status" value="1"/>
</dbReference>
<evidence type="ECO:0000256" key="5">
    <source>
        <dbReference type="ARBA" id="ARBA00022729"/>
    </source>
</evidence>
<dbReference type="SUPFAM" id="SSF53756">
    <property type="entry name" value="UDP-Glycosyltransferase/glycogen phosphorylase"/>
    <property type="match status" value="1"/>
</dbReference>
<feature type="non-terminal residue" evidence="7">
    <location>
        <position position="91"/>
    </location>
</feature>
<evidence type="ECO:0000313" key="7">
    <source>
        <dbReference type="EMBL" id="KIH59272.1"/>
    </source>
</evidence>
<sequence>MGLNSFLEASTAGLPIVAIPLFADKTHNAHSGAYQGTTVIVKPEQLTTTNIKRALEKILYDPRLMKQLGAYIRSRLFMYSMCKSPLRDDET</sequence>
<dbReference type="GO" id="GO:0015020">
    <property type="term" value="F:glucuronosyltransferase activity"/>
    <property type="evidence" value="ECO:0007669"/>
    <property type="project" value="UniProtKB-EC"/>
</dbReference>
<name>A0A0C2DAB7_9BILA</name>
<dbReference type="Gene3D" id="3.40.50.2000">
    <property type="entry name" value="Glycogen Phosphorylase B"/>
    <property type="match status" value="1"/>
</dbReference>
<protein>
    <recommendedName>
        <fullName evidence="2">glucuronosyltransferase</fullName>
        <ecNumber evidence="2">2.4.1.17</ecNumber>
    </recommendedName>
</protein>
<dbReference type="EC" id="2.4.1.17" evidence="2"/>
<evidence type="ECO:0000256" key="1">
    <source>
        <dbReference type="ARBA" id="ARBA00009995"/>
    </source>
</evidence>
<evidence type="ECO:0000256" key="6">
    <source>
        <dbReference type="ARBA" id="ARBA00047475"/>
    </source>
</evidence>
<keyword evidence="5" id="KW-0732">Signal</keyword>
<dbReference type="Proteomes" id="UP000054047">
    <property type="component" value="Unassembled WGS sequence"/>
</dbReference>